<comment type="caution">
    <text evidence="2">The sequence shown here is derived from an EMBL/GenBank/DDBJ whole genome shotgun (WGS) entry which is preliminary data.</text>
</comment>
<reference evidence="2" key="1">
    <citation type="submission" date="2022-05" db="EMBL/GenBank/DDBJ databases">
        <title>Novel Pseudomonas spp. Isolated from a Rainbow Trout Aquaculture Facility.</title>
        <authorList>
            <person name="Testerman T."/>
            <person name="Graf J."/>
        </authorList>
    </citation>
    <scope>NUCLEOTIDE SEQUENCE</scope>
    <source>
        <strain evidence="2">ID1050</strain>
    </source>
</reference>
<sequence length="216" mass="23046">MHKHCLALPALLLLVSAQPALAASTVDLSVKGQVTPTACTPLLSSGGMIDYGKISQHDLNLDKGTRLPIKQLQVRIGCNAPARFALRMRDNRNGSATVNSEIYYGLGFDNSGNRIGLYSMTFDPRKTLVDSTSLIYGTESTTGGLAWRTANLNTIEIGANSYLGFTETKDSVAGPSAIQVLISTVKVEAVINARQNLDLSTDTPLDGSATLEVLYL</sequence>
<feature type="chain" id="PRO_5045292767" evidence="1">
    <location>
        <begin position="23"/>
        <end position="216"/>
    </location>
</feature>
<protein>
    <submittedName>
        <fullName evidence="2">DUF1120 domain-containing protein</fullName>
    </submittedName>
</protein>
<dbReference type="InterPro" id="IPR010546">
    <property type="entry name" value="DUF1120"/>
</dbReference>
<dbReference type="Pfam" id="PF06551">
    <property type="entry name" value="DUF1120"/>
    <property type="match status" value="1"/>
</dbReference>
<dbReference type="RefSeq" id="WP_169959725.1">
    <property type="nucleotide sequence ID" value="NZ_CP077085.1"/>
</dbReference>
<dbReference type="Proteomes" id="UP001148189">
    <property type="component" value="Unassembled WGS sequence"/>
</dbReference>
<keyword evidence="3" id="KW-1185">Reference proteome</keyword>
<gene>
    <name evidence="2" type="ORF">M5G21_07755</name>
</gene>
<name>A0ABT5N8T6_9PSED</name>
<dbReference type="EMBL" id="JAMDHD010000014">
    <property type="protein sequence ID" value="MDD0984851.1"/>
    <property type="molecule type" value="Genomic_DNA"/>
</dbReference>
<evidence type="ECO:0000313" key="2">
    <source>
        <dbReference type="EMBL" id="MDD0984851.1"/>
    </source>
</evidence>
<organism evidence="2 3">
    <name type="scientific">Pseudomonas shahriarae</name>
    <dbReference type="NCBI Taxonomy" id="2745512"/>
    <lineage>
        <taxon>Bacteria</taxon>
        <taxon>Pseudomonadati</taxon>
        <taxon>Pseudomonadota</taxon>
        <taxon>Gammaproteobacteria</taxon>
        <taxon>Pseudomonadales</taxon>
        <taxon>Pseudomonadaceae</taxon>
        <taxon>Pseudomonas</taxon>
    </lineage>
</organism>
<proteinExistence type="predicted"/>
<feature type="signal peptide" evidence="1">
    <location>
        <begin position="1"/>
        <end position="22"/>
    </location>
</feature>
<accession>A0ABT5N8T6</accession>
<dbReference type="GeneID" id="97827253"/>
<keyword evidence="1" id="KW-0732">Signal</keyword>
<evidence type="ECO:0000313" key="3">
    <source>
        <dbReference type="Proteomes" id="UP001148189"/>
    </source>
</evidence>
<evidence type="ECO:0000256" key="1">
    <source>
        <dbReference type="SAM" id="SignalP"/>
    </source>
</evidence>